<dbReference type="Pfam" id="PF02397">
    <property type="entry name" value="Bac_transf"/>
    <property type="match status" value="1"/>
</dbReference>
<feature type="domain" description="Bacterial sugar transferase" evidence="4">
    <location>
        <begin position="19"/>
        <end position="209"/>
    </location>
</feature>
<evidence type="ECO:0000256" key="3">
    <source>
        <dbReference type="SAM" id="Phobius"/>
    </source>
</evidence>
<comment type="similarity">
    <text evidence="1">Belongs to the bacterial sugar transferase family.</text>
</comment>
<dbReference type="RefSeq" id="WP_281464749.1">
    <property type="nucleotide sequence ID" value="NZ_CP124535.1"/>
</dbReference>
<keyword evidence="3" id="KW-0812">Transmembrane</keyword>
<dbReference type="PANTHER" id="PTHR30576">
    <property type="entry name" value="COLANIC BIOSYNTHESIS UDP-GLUCOSE LIPID CARRIER TRANSFERASE"/>
    <property type="match status" value="1"/>
</dbReference>
<dbReference type="Proteomes" id="UP001230978">
    <property type="component" value="Chromosome"/>
</dbReference>
<dbReference type="EC" id="2.7.8.-" evidence="5"/>
<feature type="transmembrane region" description="Helical" evidence="3">
    <location>
        <begin position="23"/>
        <end position="46"/>
    </location>
</feature>
<proteinExistence type="inferred from homology"/>
<keyword evidence="6" id="KW-1185">Reference proteome</keyword>
<name>A0ABY8Q5F2_9RHOB</name>
<dbReference type="InterPro" id="IPR003362">
    <property type="entry name" value="Bact_transf"/>
</dbReference>
<evidence type="ECO:0000313" key="5">
    <source>
        <dbReference type="EMBL" id="WGV15407.1"/>
    </source>
</evidence>
<keyword evidence="2" id="KW-0270">Exopolysaccharide synthesis</keyword>
<gene>
    <name evidence="5" type="ORF">QF092_14215</name>
</gene>
<organism evidence="5 6">
    <name type="scientific">Fuscovulum ytuae</name>
    <dbReference type="NCBI Taxonomy" id="3042299"/>
    <lineage>
        <taxon>Bacteria</taxon>
        <taxon>Pseudomonadati</taxon>
        <taxon>Pseudomonadota</taxon>
        <taxon>Alphaproteobacteria</taxon>
        <taxon>Rhodobacterales</taxon>
        <taxon>Paracoccaceae</taxon>
        <taxon>Fuscovulum</taxon>
    </lineage>
</organism>
<sequence>MMVPSTDIPKSVAGDGLMRLTDVVLAFVLLVLTAIPMLMIAMLIFLDDGRPIMFRQTRVGQGGRHFMIFKFRTMTHDRNRATGTFTGAVTTEDRQKFETTISGDPRITRIGRVLRPLHMDELPQMLNVLSGDMSLVGVRPDVPVQQADYSPQEWVDRHVLRPGITGLAQIDGTVDSMAARTARDLQWVQTRSFGLYLSILFRTFGKVLKRNSL</sequence>
<dbReference type="EMBL" id="CP124535">
    <property type="protein sequence ID" value="WGV15407.1"/>
    <property type="molecule type" value="Genomic_DNA"/>
</dbReference>
<keyword evidence="3" id="KW-1133">Transmembrane helix</keyword>
<dbReference type="PANTHER" id="PTHR30576:SF0">
    <property type="entry name" value="UNDECAPRENYL-PHOSPHATE N-ACETYLGALACTOSAMINYL 1-PHOSPHATE TRANSFERASE-RELATED"/>
    <property type="match status" value="1"/>
</dbReference>
<dbReference type="GO" id="GO:0016740">
    <property type="term" value="F:transferase activity"/>
    <property type="evidence" value="ECO:0007669"/>
    <property type="project" value="UniProtKB-KW"/>
</dbReference>
<evidence type="ECO:0000259" key="4">
    <source>
        <dbReference type="Pfam" id="PF02397"/>
    </source>
</evidence>
<evidence type="ECO:0000256" key="2">
    <source>
        <dbReference type="ARBA" id="ARBA00023169"/>
    </source>
</evidence>
<accession>A0ABY8Q5F2</accession>
<protein>
    <submittedName>
        <fullName evidence="5">Sugar transferase</fullName>
        <ecNumber evidence="5">2.7.8.-</ecNumber>
    </submittedName>
</protein>
<evidence type="ECO:0000256" key="1">
    <source>
        <dbReference type="ARBA" id="ARBA00006464"/>
    </source>
</evidence>
<keyword evidence="5" id="KW-0808">Transferase</keyword>
<evidence type="ECO:0000313" key="6">
    <source>
        <dbReference type="Proteomes" id="UP001230978"/>
    </source>
</evidence>
<reference evidence="5 6" key="1">
    <citation type="submission" date="2023-04" db="EMBL/GenBank/DDBJ databases">
        <title>YMD61, complete Genome.</title>
        <authorList>
            <person name="Zhang J."/>
        </authorList>
    </citation>
    <scope>NUCLEOTIDE SEQUENCE [LARGE SCALE GENOMIC DNA]</scope>
    <source>
        <strain evidence="5 6">YMD61</strain>
    </source>
</reference>
<keyword evidence="3" id="KW-0472">Membrane</keyword>